<keyword evidence="2" id="KW-1185">Reference proteome</keyword>
<dbReference type="AlphaFoldDB" id="A0A9W4SRW7"/>
<sequence>TLPDILNSITILLTQIQQYIGQKLSDDYYNKIMQAINYDDLLRVAVFNDGELWLLLQHYL</sequence>
<protein>
    <submittedName>
        <fullName evidence="1">9807_t:CDS:1</fullName>
    </submittedName>
</protein>
<feature type="non-terminal residue" evidence="1">
    <location>
        <position position="60"/>
    </location>
</feature>
<evidence type="ECO:0000313" key="1">
    <source>
        <dbReference type="EMBL" id="CAI2179189.1"/>
    </source>
</evidence>
<gene>
    <name evidence="1" type="ORF">FWILDA_LOCUS8964</name>
</gene>
<dbReference type="EMBL" id="CAMKVN010002014">
    <property type="protein sequence ID" value="CAI2179189.1"/>
    <property type="molecule type" value="Genomic_DNA"/>
</dbReference>
<evidence type="ECO:0000313" key="2">
    <source>
        <dbReference type="Proteomes" id="UP001153678"/>
    </source>
</evidence>
<name>A0A9W4SRW7_9GLOM</name>
<proteinExistence type="predicted"/>
<organism evidence="1 2">
    <name type="scientific">Funneliformis geosporum</name>
    <dbReference type="NCBI Taxonomy" id="1117311"/>
    <lineage>
        <taxon>Eukaryota</taxon>
        <taxon>Fungi</taxon>
        <taxon>Fungi incertae sedis</taxon>
        <taxon>Mucoromycota</taxon>
        <taxon>Glomeromycotina</taxon>
        <taxon>Glomeromycetes</taxon>
        <taxon>Glomerales</taxon>
        <taxon>Glomeraceae</taxon>
        <taxon>Funneliformis</taxon>
    </lineage>
</organism>
<comment type="caution">
    <text evidence="1">The sequence shown here is derived from an EMBL/GenBank/DDBJ whole genome shotgun (WGS) entry which is preliminary data.</text>
</comment>
<accession>A0A9W4SRW7</accession>
<reference evidence="1" key="1">
    <citation type="submission" date="2022-08" db="EMBL/GenBank/DDBJ databases">
        <authorList>
            <person name="Kallberg Y."/>
            <person name="Tangrot J."/>
            <person name="Rosling A."/>
        </authorList>
    </citation>
    <scope>NUCLEOTIDE SEQUENCE</scope>
    <source>
        <strain evidence="1">Wild A</strain>
    </source>
</reference>
<dbReference type="Proteomes" id="UP001153678">
    <property type="component" value="Unassembled WGS sequence"/>
</dbReference>